<dbReference type="Gene3D" id="1.10.287.1490">
    <property type="match status" value="1"/>
</dbReference>
<reference evidence="4" key="1">
    <citation type="journal article" date="2017" name="bioRxiv">
        <title>Comparative analysis of the genomes of Stylophora pistillata and Acropora digitifera provides evidence for extensive differences between species of corals.</title>
        <authorList>
            <person name="Voolstra C.R."/>
            <person name="Li Y."/>
            <person name="Liew Y.J."/>
            <person name="Baumgarten S."/>
            <person name="Zoccola D."/>
            <person name="Flot J.-F."/>
            <person name="Tambutte S."/>
            <person name="Allemand D."/>
            <person name="Aranda M."/>
        </authorList>
    </citation>
    <scope>NUCLEOTIDE SEQUENCE [LARGE SCALE GENOMIC DNA]</scope>
</reference>
<dbReference type="AlphaFoldDB" id="A0A2B4RI56"/>
<feature type="coiled-coil region" evidence="1">
    <location>
        <begin position="386"/>
        <end position="570"/>
    </location>
</feature>
<feature type="coiled-coil region" evidence="1">
    <location>
        <begin position="135"/>
        <end position="169"/>
    </location>
</feature>
<dbReference type="PANTHER" id="PTHR43696:SF9">
    <property type="entry name" value="COILED-COIL DOMAIN-CONTAINING PROTEIN 157"/>
    <property type="match status" value="1"/>
</dbReference>
<accession>A0A2B4RI56</accession>
<dbReference type="InterPro" id="IPR029681">
    <property type="entry name" value="CCDC157"/>
</dbReference>
<dbReference type="Proteomes" id="UP000225706">
    <property type="component" value="Unassembled WGS sequence"/>
</dbReference>
<feature type="region of interest" description="Disordered" evidence="2">
    <location>
        <begin position="686"/>
        <end position="741"/>
    </location>
</feature>
<evidence type="ECO:0000313" key="3">
    <source>
        <dbReference type="EMBL" id="PFX17291.1"/>
    </source>
</evidence>
<dbReference type="STRING" id="50429.A0A2B4RI56"/>
<comment type="caution">
    <text evidence="3">The sequence shown here is derived from an EMBL/GenBank/DDBJ whole genome shotgun (WGS) entry which is preliminary data.</text>
</comment>
<name>A0A2B4RI56_STYPI</name>
<gene>
    <name evidence="3" type="primary">Ccdc157</name>
    <name evidence="3" type="ORF">AWC38_SpisGene18378</name>
</gene>
<dbReference type="EMBL" id="LSMT01000483">
    <property type="protein sequence ID" value="PFX17291.1"/>
    <property type="molecule type" value="Genomic_DNA"/>
</dbReference>
<evidence type="ECO:0000256" key="1">
    <source>
        <dbReference type="SAM" id="Coils"/>
    </source>
</evidence>
<proteinExistence type="predicted"/>
<evidence type="ECO:0000256" key="2">
    <source>
        <dbReference type="SAM" id="MobiDB-lite"/>
    </source>
</evidence>
<keyword evidence="4" id="KW-1185">Reference proteome</keyword>
<keyword evidence="1" id="KW-0175">Coiled coil</keyword>
<feature type="coiled-coil region" evidence="1">
    <location>
        <begin position="322"/>
        <end position="356"/>
    </location>
</feature>
<evidence type="ECO:0000313" key="4">
    <source>
        <dbReference type="Proteomes" id="UP000225706"/>
    </source>
</evidence>
<feature type="compositionally biased region" description="Polar residues" evidence="2">
    <location>
        <begin position="726"/>
        <end position="741"/>
    </location>
</feature>
<organism evidence="3 4">
    <name type="scientific">Stylophora pistillata</name>
    <name type="common">Smooth cauliflower coral</name>
    <dbReference type="NCBI Taxonomy" id="50429"/>
    <lineage>
        <taxon>Eukaryota</taxon>
        <taxon>Metazoa</taxon>
        <taxon>Cnidaria</taxon>
        <taxon>Anthozoa</taxon>
        <taxon>Hexacorallia</taxon>
        <taxon>Scleractinia</taxon>
        <taxon>Astrocoeniina</taxon>
        <taxon>Pocilloporidae</taxon>
        <taxon>Stylophora</taxon>
    </lineage>
</organism>
<dbReference type="OrthoDB" id="10051906at2759"/>
<dbReference type="PANTHER" id="PTHR43696">
    <property type="entry name" value="COILED-COIL DOMAIN-CONTAINING PROTEIN 157"/>
    <property type="match status" value="1"/>
</dbReference>
<protein>
    <submittedName>
        <fullName evidence="3">Coiled-coil domain-containing protein 157</fullName>
    </submittedName>
</protein>
<sequence length="843" mass="95367">MAHLLGSEACLGSLKQDINDVQTTVMDLLSRVGHIRSLSWKYPDKIASELDMDELLERYSYSSDNDHCKLSHIILFELLIDRLVLLLQCMAQFSDQLLTSCDGRPSSGKILGSSMSVGLVAKKFWNKLVHVQQTIQKLQTESKAKNKTMSKMEDTITDLRGEVKLLKQASDKKSGKSSVVQGKVESQSANRTSVKFILSPSEELSLESSTPSQELTLAVEDVTHAKTCQESSTQTYDTAFIPCEACARTQQNLIEVGNMVIKVCESQGLPSSLAKQKKLLRQSLMAAADVSRWASEQSQDLARITDHLDNLYAQINPLEDRLSRSKQVCAQLEKQIQDLEKQLLDKDSEVEKKEVDFKEKLKQVVAEKDLLLSDAEKMNNDLMKGKDVLQGMVLKLEEKKKKYKETVKTLGEENNKLLTELDKESKEVARLTVVESEVQQLKVEMDDLQVKLKNTSIELGKTQAKNKTLEKHEQALQSKHDALLQRVDNLDNECEELRDRVLEAEGERHELQGVMEDLRTEKTKLSEELDSKQNLLEELRLEKETLLQEVEEFEAKTNDLEQQLKESEEKLQLVVEFPSIDAKQQKSSLSDKEVMFNGEVPSEAEVAKDMERQVIANNIRIMTLEEQNEKLRKSISFLMNARENISKKKVQEPVALWKQHSDESGLMEERGDLHRRSPVQNFYEENSNVSNKRHASAIREGQRSYSDHYMSNQIQPRPPEKPRAQSAKTRTKATTSRFAEAKQSTSLSAKLAASGKHAASILGRLAEGHTQKHEWEHSPAPTLDITAHEGRGGLDIGRASPASTRYTPMNVFVCASCDKMYNTQKDLDIHKSFCYGAVNENYT</sequence>